<name>A0ABU9Y8R4_9SPHN</name>
<gene>
    <name evidence="16" type="ORF">ABC974_21365</name>
</gene>
<reference evidence="16 17" key="1">
    <citation type="submission" date="2024-05" db="EMBL/GenBank/DDBJ databases">
        <authorList>
            <person name="Liu Q."/>
            <person name="Xin Y.-H."/>
        </authorList>
    </citation>
    <scope>NUCLEOTIDE SEQUENCE [LARGE SCALE GENOMIC DNA]</scope>
    <source>
        <strain evidence="16 17">CGMCC 1.10181</strain>
    </source>
</reference>
<evidence type="ECO:0000256" key="12">
    <source>
        <dbReference type="RuleBase" id="RU003357"/>
    </source>
</evidence>
<accession>A0ABU9Y8R4</accession>
<evidence type="ECO:0000256" key="10">
    <source>
        <dbReference type="ARBA" id="ARBA00023237"/>
    </source>
</evidence>
<dbReference type="PANTHER" id="PTHR32552">
    <property type="entry name" value="FERRICHROME IRON RECEPTOR-RELATED"/>
    <property type="match status" value="1"/>
</dbReference>
<dbReference type="Pfam" id="PF00593">
    <property type="entry name" value="TonB_dep_Rec_b-barrel"/>
    <property type="match status" value="1"/>
</dbReference>
<evidence type="ECO:0000256" key="8">
    <source>
        <dbReference type="ARBA" id="ARBA00023077"/>
    </source>
</evidence>
<dbReference type="Gene3D" id="2.40.170.20">
    <property type="entry name" value="TonB-dependent receptor, beta-barrel domain"/>
    <property type="match status" value="2"/>
</dbReference>
<dbReference type="InterPro" id="IPR039426">
    <property type="entry name" value="TonB-dep_rcpt-like"/>
</dbReference>
<evidence type="ECO:0000256" key="3">
    <source>
        <dbReference type="ARBA" id="ARBA00022452"/>
    </source>
</evidence>
<evidence type="ECO:0000256" key="1">
    <source>
        <dbReference type="ARBA" id="ARBA00004571"/>
    </source>
</evidence>
<keyword evidence="2 11" id="KW-0813">Transport</keyword>
<keyword evidence="9 11" id="KW-0472">Membrane</keyword>
<evidence type="ECO:0000256" key="6">
    <source>
        <dbReference type="ARBA" id="ARBA00023004"/>
    </source>
</evidence>
<keyword evidence="3 11" id="KW-1134">Transmembrane beta strand</keyword>
<evidence type="ECO:0000256" key="9">
    <source>
        <dbReference type="ARBA" id="ARBA00023136"/>
    </source>
</evidence>
<keyword evidence="8 12" id="KW-0798">TonB box</keyword>
<keyword evidence="16" id="KW-0675">Receptor</keyword>
<protein>
    <submittedName>
        <fullName evidence="16">TonB-dependent receptor</fullName>
    </submittedName>
</protein>
<keyword evidence="4" id="KW-0410">Iron transport</keyword>
<feature type="domain" description="TonB-dependent receptor plug" evidence="15">
    <location>
        <begin position="75"/>
        <end position="182"/>
    </location>
</feature>
<dbReference type="EMBL" id="JBDIME010000025">
    <property type="protein sequence ID" value="MEN2792194.1"/>
    <property type="molecule type" value="Genomic_DNA"/>
</dbReference>
<comment type="caution">
    <text evidence="16">The sequence shown here is derived from an EMBL/GenBank/DDBJ whole genome shotgun (WGS) entry which is preliminary data.</text>
</comment>
<proteinExistence type="inferred from homology"/>
<feature type="chain" id="PRO_5045728540" evidence="13">
    <location>
        <begin position="24"/>
        <end position="1006"/>
    </location>
</feature>
<dbReference type="PROSITE" id="PS52016">
    <property type="entry name" value="TONB_DEPENDENT_REC_3"/>
    <property type="match status" value="1"/>
</dbReference>
<sequence>MMRHGLLFTASVFAMAAVTSAHAQVAQQSQNELTRETLAPQTAETVAPLAADPVIPQTAGSTDIVVTAQRRSQSLQKVPIAVTAFSSEALEKQQIRNASDLQLTLPNVSFTKTNFADSSFTIRGIGDLCVGDSCEAATAIHVNGSPLFATRIFETEYFDLERVEVLRGPQGTLFGRSATSGVVNVITAKPDLHAFGVSADVEYGNYNSVRSRAMINLPIGPTLGVRVAGYYLNRDGYTYNAVQDSRIDGRDEYSIRGSLRWEPSSSTTVDLMGSYFREKDDRLRIQKQMCQRDPTGVLGCLNGRLDYSKTNFNATSSGTLLSQQFVSLALGPQLGAALSLGSVYGPDSFAGYTEPADPRVVNTYVTPTYFTDELQIQGRIDHDFGPIKAQFTGLYQRTNYDASQDYSPGIASRSQIQPALNALAALGAGAIPGLPASYFSSFVNAIIPDGPNGKICTSLPDPASSGIFSGKSICGQTPLALDRSNRKTDSWSAEAIFTSKFDGRFNFLLGGIYSREIFHVSDYDVSSFGSGYLSGLYGSFTSLGAGVAPSFLATPFFYSSTDRYRLNSYGIFSEGYFDISDRLKLTVGLRYNNDNKSVVNRTSFADFLAPYTTQGSSFTSPFAGSYDADPVLAGNQPFVVRNGQFDAFTGRAVLDYQFTPHNLLYASYSRGYKSGGFNPAVQSAGITVPDAFGPEHIDAFEIGSKNTFANGALTLNLTGFFYRYKGLQLARIVAQTAINDNIDAQIYGLEAEAIVRPGPNTRINIGASYLHTEVLDDTKFVNQRDPSGGNPNSVIVKDLSAAYNCAVVANAGGAATAVGFVNAVNNSINASQGLTEANGLRPTTTFPSDANLGTQYGAFSLCSTLADAAAGTGGAISVYNSGVPVSIRGNKLPQAPTVKFSIGIDQTIPLHRGWTLVPRLDLTYTGEQYGSIFNGFVNKIPGYEQANAQIQLNGRDDAWYVRAFVQNIFDNNAITGLYLTDQSSGLYTNVFTLDPRRYGIAAGVKF</sequence>
<organism evidence="16 17">
    <name type="scientific">Sphingomonas oligophenolica</name>
    <dbReference type="NCBI Taxonomy" id="301154"/>
    <lineage>
        <taxon>Bacteria</taxon>
        <taxon>Pseudomonadati</taxon>
        <taxon>Pseudomonadota</taxon>
        <taxon>Alphaproteobacteria</taxon>
        <taxon>Sphingomonadales</taxon>
        <taxon>Sphingomonadaceae</taxon>
        <taxon>Sphingomonas</taxon>
    </lineage>
</organism>
<evidence type="ECO:0000256" key="13">
    <source>
        <dbReference type="SAM" id="SignalP"/>
    </source>
</evidence>
<keyword evidence="7" id="KW-0406">Ion transport</keyword>
<keyword evidence="17" id="KW-1185">Reference proteome</keyword>
<comment type="similarity">
    <text evidence="11 12">Belongs to the TonB-dependent receptor family.</text>
</comment>
<keyword evidence="6" id="KW-0408">Iron</keyword>
<evidence type="ECO:0000313" key="17">
    <source>
        <dbReference type="Proteomes" id="UP001419910"/>
    </source>
</evidence>
<dbReference type="RefSeq" id="WP_343888438.1">
    <property type="nucleotide sequence ID" value="NZ_BAAAEH010000009.1"/>
</dbReference>
<dbReference type="InterPro" id="IPR000531">
    <property type="entry name" value="Beta-barrel_TonB"/>
</dbReference>
<dbReference type="PANTHER" id="PTHR32552:SF81">
    <property type="entry name" value="TONB-DEPENDENT OUTER MEMBRANE RECEPTOR"/>
    <property type="match status" value="1"/>
</dbReference>
<evidence type="ECO:0000256" key="7">
    <source>
        <dbReference type="ARBA" id="ARBA00023065"/>
    </source>
</evidence>
<feature type="domain" description="TonB-dependent receptor-like beta-barrel" evidence="14">
    <location>
        <begin position="342"/>
        <end position="968"/>
    </location>
</feature>
<evidence type="ECO:0000256" key="4">
    <source>
        <dbReference type="ARBA" id="ARBA00022496"/>
    </source>
</evidence>
<keyword evidence="5 11" id="KW-0812">Transmembrane</keyword>
<evidence type="ECO:0000259" key="14">
    <source>
        <dbReference type="Pfam" id="PF00593"/>
    </source>
</evidence>
<evidence type="ECO:0000313" key="16">
    <source>
        <dbReference type="EMBL" id="MEN2792194.1"/>
    </source>
</evidence>
<dbReference type="SUPFAM" id="SSF56935">
    <property type="entry name" value="Porins"/>
    <property type="match status" value="1"/>
</dbReference>
<evidence type="ECO:0000256" key="5">
    <source>
        <dbReference type="ARBA" id="ARBA00022692"/>
    </source>
</evidence>
<dbReference type="InterPro" id="IPR012910">
    <property type="entry name" value="Plug_dom"/>
</dbReference>
<keyword evidence="13" id="KW-0732">Signal</keyword>
<evidence type="ECO:0000256" key="11">
    <source>
        <dbReference type="PROSITE-ProRule" id="PRU01360"/>
    </source>
</evidence>
<evidence type="ECO:0000256" key="2">
    <source>
        <dbReference type="ARBA" id="ARBA00022448"/>
    </source>
</evidence>
<comment type="subcellular location">
    <subcellularLocation>
        <location evidence="1 11">Cell outer membrane</location>
        <topology evidence="1 11">Multi-pass membrane protein</topology>
    </subcellularLocation>
</comment>
<keyword evidence="10 11" id="KW-0998">Cell outer membrane</keyword>
<dbReference type="InterPro" id="IPR036942">
    <property type="entry name" value="Beta-barrel_TonB_sf"/>
</dbReference>
<evidence type="ECO:0000259" key="15">
    <source>
        <dbReference type="Pfam" id="PF07715"/>
    </source>
</evidence>
<dbReference type="Pfam" id="PF07715">
    <property type="entry name" value="Plug"/>
    <property type="match status" value="1"/>
</dbReference>
<feature type="signal peptide" evidence="13">
    <location>
        <begin position="1"/>
        <end position="23"/>
    </location>
</feature>
<dbReference type="Proteomes" id="UP001419910">
    <property type="component" value="Unassembled WGS sequence"/>
</dbReference>